<name>A0A4R3M7H3_9BURK</name>
<gene>
    <name evidence="7" type="ORF">EDC26_10331</name>
</gene>
<dbReference type="GO" id="GO:0016987">
    <property type="term" value="F:sigma factor activity"/>
    <property type="evidence" value="ECO:0007669"/>
    <property type="project" value="UniProtKB-KW"/>
</dbReference>
<reference evidence="7 8" key="1">
    <citation type="submission" date="2019-03" db="EMBL/GenBank/DDBJ databases">
        <title>Genomic Encyclopedia of Type Strains, Phase IV (KMG-IV): sequencing the most valuable type-strain genomes for metagenomic binning, comparative biology and taxonomic classification.</title>
        <authorList>
            <person name="Goeker M."/>
        </authorList>
    </citation>
    <scope>NUCLEOTIDE SEQUENCE [LARGE SCALE GENOMIC DNA]</scope>
    <source>
        <strain evidence="7 8">DSM 24591</strain>
    </source>
</reference>
<dbReference type="GO" id="GO:0003677">
    <property type="term" value="F:DNA binding"/>
    <property type="evidence" value="ECO:0007669"/>
    <property type="project" value="InterPro"/>
</dbReference>
<dbReference type="PANTHER" id="PTHR43133:SF51">
    <property type="entry name" value="RNA POLYMERASE SIGMA FACTOR"/>
    <property type="match status" value="1"/>
</dbReference>
<dbReference type="Proteomes" id="UP000295525">
    <property type="component" value="Unassembled WGS sequence"/>
</dbReference>
<protein>
    <submittedName>
        <fullName evidence="7">RNA polymerase sigma-70 factor (ECF subfamily)</fullName>
    </submittedName>
</protein>
<evidence type="ECO:0000256" key="4">
    <source>
        <dbReference type="ARBA" id="ARBA00023163"/>
    </source>
</evidence>
<keyword evidence="2" id="KW-0805">Transcription regulation</keyword>
<dbReference type="NCBIfam" id="NF008888">
    <property type="entry name" value="PRK11922.1"/>
    <property type="match status" value="1"/>
</dbReference>
<organism evidence="7 8">
    <name type="scientific">Paralcaligenes ureilyticus</name>
    <dbReference type="NCBI Taxonomy" id="627131"/>
    <lineage>
        <taxon>Bacteria</taxon>
        <taxon>Pseudomonadati</taxon>
        <taxon>Pseudomonadota</taxon>
        <taxon>Betaproteobacteria</taxon>
        <taxon>Burkholderiales</taxon>
        <taxon>Alcaligenaceae</taxon>
        <taxon>Paralcaligenes</taxon>
    </lineage>
</organism>
<dbReference type="RefSeq" id="WP_132580144.1">
    <property type="nucleotide sequence ID" value="NZ_SMAJ01000003.1"/>
</dbReference>
<dbReference type="SUPFAM" id="SSF88659">
    <property type="entry name" value="Sigma3 and sigma4 domains of RNA polymerase sigma factors"/>
    <property type="match status" value="1"/>
</dbReference>
<evidence type="ECO:0000256" key="2">
    <source>
        <dbReference type="ARBA" id="ARBA00023015"/>
    </source>
</evidence>
<evidence type="ECO:0000259" key="6">
    <source>
        <dbReference type="Pfam" id="PF08281"/>
    </source>
</evidence>
<evidence type="ECO:0000256" key="1">
    <source>
        <dbReference type="ARBA" id="ARBA00010641"/>
    </source>
</evidence>
<comment type="similarity">
    <text evidence="1">Belongs to the sigma-70 factor family. ECF subfamily.</text>
</comment>
<dbReference type="InterPro" id="IPR014284">
    <property type="entry name" value="RNA_pol_sigma-70_dom"/>
</dbReference>
<dbReference type="InterPro" id="IPR007627">
    <property type="entry name" value="RNA_pol_sigma70_r2"/>
</dbReference>
<dbReference type="InterPro" id="IPR013249">
    <property type="entry name" value="RNA_pol_sigma70_r4_t2"/>
</dbReference>
<evidence type="ECO:0000313" key="8">
    <source>
        <dbReference type="Proteomes" id="UP000295525"/>
    </source>
</evidence>
<feature type="domain" description="RNA polymerase sigma factor 70 region 4 type 2" evidence="6">
    <location>
        <begin position="141"/>
        <end position="193"/>
    </location>
</feature>
<dbReference type="NCBIfam" id="TIGR02937">
    <property type="entry name" value="sigma70-ECF"/>
    <property type="match status" value="1"/>
</dbReference>
<dbReference type="InterPro" id="IPR013325">
    <property type="entry name" value="RNA_pol_sigma_r2"/>
</dbReference>
<dbReference type="PANTHER" id="PTHR43133">
    <property type="entry name" value="RNA POLYMERASE ECF-TYPE SIGMA FACTO"/>
    <property type="match status" value="1"/>
</dbReference>
<dbReference type="SUPFAM" id="SSF88946">
    <property type="entry name" value="Sigma2 domain of RNA polymerase sigma factors"/>
    <property type="match status" value="1"/>
</dbReference>
<keyword evidence="8" id="KW-1185">Reference proteome</keyword>
<comment type="caution">
    <text evidence="7">The sequence shown here is derived from an EMBL/GenBank/DDBJ whole genome shotgun (WGS) entry which is preliminary data.</text>
</comment>
<keyword evidence="3" id="KW-0731">Sigma factor</keyword>
<dbReference type="Pfam" id="PF08281">
    <property type="entry name" value="Sigma70_r4_2"/>
    <property type="match status" value="1"/>
</dbReference>
<dbReference type="EMBL" id="SMAJ01000003">
    <property type="protein sequence ID" value="TCT09414.1"/>
    <property type="molecule type" value="Genomic_DNA"/>
</dbReference>
<feature type="domain" description="RNA polymerase sigma-70 region 2" evidence="5">
    <location>
        <begin position="33"/>
        <end position="100"/>
    </location>
</feature>
<dbReference type="GO" id="GO:0006352">
    <property type="term" value="P:DNA-templated transcription initiation"/>
    <property type="evidence" value="ECO:0007669"/>
    <property type="project" value="InterPro"/>
</dbReference>
<dbReference type="Gene3D" id="1.10.10.10">
    <property type="entry name" value="Winged helix-like DNA-binding domain superfamily/Winged helix DNA-binding domain"/>
    <property type="match status" value="1"/>
</dbReference>
<dbReference type="OrthoDB" id="9780326at2"/>
<evidence type="ECO:0000313" key="7">
    <source>
        <dbReference type="EMBL" id="TCT09414.1"/>
    </source>
</evidence>
<dbReference type="InterPro" id="IPR039425">
    <property type="entry name" value="RNA_pol_sigma-70-like"/>
</dbReference>
<evidence type="ECO:0000256" key="3">
    <source>
        <dbReference type="ARBA" id="ARBA00023082"/>
    </source>
</evidence>
<dbReference type="CDD" id="cd06171">
    <property type="entry name" value="Sigma70_r4"/>
    <property type="match status" value="1"/>
</dbReference>
<keyword evidence="4" id="KW-0804">Transcription</keyword>
<dbReference type="Gene3D" id="1.10.1740.10">
    <property type="match status" value="1"/>
</dbReference>
<accession>A0A4R3M7H3</accession>
<dbReference type="InterPro" id="IPR013324">
    <property type="entry name" value="RNA_pol_sigma_r3/r4-like"/>
</dbReference>
<dbReference type="InterPro" id="IPR036388">
    <property type="entry name" value="WH-like_DNA-bd_sf"/>
</dbReference>
<sequence>MPLSIVKTSGQDSPDAEIARQIAQGDRQALTALMRRHNQRLFRVARSVLRNDADAEEAVQEAFFSAYRAMGRFRGDSALSTWLVRIVVNESNKRLHKNNRLHAVLEFEDDLELRGDLQQTQTNEFIPSQPEQAMARVETRRLIEAKIDLLPDVFRTVFVLRAVEEMTVEEAAQCLDILPATVRTRYFRARALLRKALAKDIGHGIEDAFAFAGERCDRIVAGVLARIDAL</sequence>
<dbReference type="Pfam" id="PF04542">
    <property type="entry name" value="Sigma70_r2"/>
    <property type="match status" value="1"/>
</dbReference>
<dbReference type="AlphaFoldDB" id="A0A4R3M7H3"/>
<evidence type="ECO:0000259" key="5">
    <source>
        <dbReference type="Pfam" id="PF04542"/>
    </source>
</evidence>
<proteinExistence type="inferred from homology"/>